<evidence type="ECO:0000259" key="4">
    <source>
        <dbReference type="Pfam" id="PF00205"/>
    </source>
</evidence>
<dbReference type="PANTHER" id="PTHR18968:SF13">
    <property type="entry name" value="ACETOLACTATE SYNTHASE CATALYTIC SUBUNIT, MITOCHONDRIAL"/>
    <property type="match status" value="1"/>
</dbReference>
<dbReference type="PANTHER" id="PTHR18968">
    <property type="entry name" value="THIAMINE PYROPHOSPHATE ENZYMES"/>
    <property type="match status" value="1"/>
</dbReference>
<dbReference type="OrthoDB" id="4494979at2"/>
<feature type="domain" description="Thiamine pyrophosphate enzyme N-terminal TPP-binding" evidence="6">
    <location>
        <begin position="1"/>
        <end position="123"/>
    </location>
</feature>
<dbReference type="GO" id="GO:0050660">
    <property type="term" value="F:flavin adenine dinucleotide binding"/>
    <property type="evidence" value="ECO:0007669"/>
    <property type="project" value="TreeGrafter"/>
</dbReference>
<dbReference type="FunFam" id="3.40.50.970:FF:000007">
    <property type="entry name" value="Acetolactate synthase"/>
    <property type="match status" value="1"/>
</dbReference>
<dbReference type="InterPro" id="IPR039368">
    <property type="entry name" value="AHAS_TPP"/>
</dbReference>
<dbReference type="InterPro" id="IPR012000">
    <property type="entry name" value="Thiamin_PyroP_enz_cen_dom"/>
</dbReference>
<dbReference type="InterPro" id="IPR029035">
    <property type="entry name" value="DHS-like_NAD/FAD-binding_dom"/>
</dbReference>
<dbReference type="RefSeq" id="WP_089478394.1">
    <property type="nucleotide sequence ID" value="NZ_MUGS01000005.1"/>
</dbReference>
<dbReference type="Pfam" id="PF02775">
    <property type="entry name" value="TPP_enzyme_C"/>
    <property type="match status" value="1"/>
</dbReference>
<dbReference type="SUPFAM" id="SSF52518">
    <property type="entry name" value="Thiamin diphosphate-binding fold (THDP-binding)"/>
    <property type="match status" value="2"/>
</dbReference>
<dbReference type="SUPFAM" id="SSF52467">
    <property type="entry name" value="DHS-like NAD/FAD-binding domain"/>
    <property type="match status" value="1"/>
</dbReference>
<protein>
    <submittedName>
        <fullName evidence="7">Acetolactate synthase</fullName>
    </submittedName>
</protein>
<feature type="domain" description="Thiamine pyrophosphate enzyme TPP-binding" evidence="5">
    <location>
        <begin position="387"/>
        <end position="538"/>
    </location>
</feature>
<dbReference type="GO" id="GO:0003984">
    <property type="term" value="F:acetolactate synthase activity"/>
    <property type="evidence" value="ECO:0007669"/>
    <property type="project" value="TreeGrafter"/>
</dbReference>
<evidence type="ECO:0000313" key="7">
    <source>
        <dbReference type="EMBL" id="OXG08755.1"/>
    </source>
</evidence>
<dbReference type="InterPro" id="IPR045229">
    <property type="entry name" value="TPP_enz"/>
</dbReference>
<comment type="similarity">
    <text evidence="1 3">Belongs to the TPP enzyme family.</text>
</comment>
<proteinExistence type="inferred from homology"/>
<dbReference type="CDD" id="cd07035">
    <property type="entry name" value="TPP_PYR_POX_like"/>
    <property type="match status" value="1"/>
</dbReference>
<evidence type="ECO:0000259" key="5">
    <source>
        <dbReference type="Pfam" id="PF02775"/>
    </source>
</evidence>
<keyword evidence="2 3" id="KW-0786">Thiamine pyrophosphate</keyword>
<sequence length="572" mass="63934">MKASDFIAEFLMKKGIKSVFELSGGMITHILDSLNQKTDINIITMHHEQGAAFAAEGYARITGLPGIALATSGPGATNLLTGIGSCYFDSTPAIFITGQVNRHELKGDREIRQLGFQETDIVTMARPITKACFHINDPNDLPNVFEKAFKISLEGRPGPVLIDIPMDVQRIQIENNSFIDDSVKPLEINADILEKLIEDIKKAKRPLILSGRGIKASTSQDLFEDFVRKTKIPVITTLLGLDTITYDNAQRVGFIGSYGNRWANIAFGECDLLIVLGSRLDIRQTGADTKFIENRKIYHIDCERGEVNNRVKGCEAIITDLSIFFQEFDKAVSNISFVLKEEWNNQINNLKITWPDSKELDAKGINPNVFMHLLSNKSRKAKAYLADVGSHQMWAAQSLELYHDQQFLTSGGMGAMGFSLPAGIGASIALNKEPVVVLVGDGCMQINIQELQTIVRNKLPVKIIVLNNRTLGMIRQFQDSYFESRYQSTYWGYDAPDFAKVAIAYGIESKTIEKPEEIEDAIDWFWNVENEDKPQLLQVMIDPHTNTYPKIAFGRPITEMEPFAKPIAMEAT</sequence>
<feature type="domain" description="Thiamine pyrophosphate enzyme central" evidence="4">
    <location>
        <begin position="193"/>
        <end position="326"/>
    </location>
</feature>
<dbReference type="GO" id="GO:0009097">
    <property type="term" value="P:isoleucine biosynthetic process"/>
    <property type="evidence" value="ECO:0007669"/>
    <property type="project" value="TreeGrafter"/>
</dbReference>
<comment type="caution">
    <text evidence="7">The sequence shown here is derived from an EMBL/GenBank/DDBJ whole genome shotgun (WGS) entry which is preliminary data.</text>
</comment>
<dbReference type="InterPro" id="IPR012001">
    <property type="entry name" value="Thiamin_PyroP_enz_TPP-bd_dom"/>
</dbReference>
<dbReference type="InterPro" id="IPR029061">
    <property type="entry name" value="THDP-binding"/>
</dbReference>
<evidence type="ECO:0000259" key="6">
    <source>
        <dbReference type="Pfam" id="PF02776"/>
    </source>
</evidence>
<organism evidence="7 8">
    <name type="scientific">Flavobacterium araucananum</name>
    <dbReference type="NCBI Taxonomy" id="946678"/>
    <lineage>
        <taxon>Bacteria</taxon>
        <taxon>Pseudomonadati</taxon>
        <taxon>Bacteroidota</taxon>
        <taxon>Flavobacteriia</taxon>
        <taxon>Flavobacteriales</taxon>
        <taxon>Flavobacteriaceae</taxon>
        <taxon>Flavobacterium</taxon>
    </lineage>
</organism>
<evidence type="ECO:0000256" key="2">
    <source>
        <dbReference type="ARBA" id="ARBA00023052"/>
    </source>
</evidence>
<evidence type="ECO:0000313" key="8">
    <source>
        <dbReference type="Proteomes" id="UP000214684"/>
    </source>
</evidence>
<dbReference type="AlphaFoldDB" id="A0A227PI72"/>
<dbReference type="Gene3D" id="3.40.50.970">
    <property type="match status" value="2"/>
</dbReference>
<gene>
    <name evidence="7" type="ORF">B0A64_04840</name>
</gene>
<keyword evidence="8" id="KW-1185">Reference proteome</keyword>
<name>A0A227PI72_9FLAO</name>
<dbReference type="Proteomes" id="UP000214684">
    <property type="component" value="Unassembled WGS sequence"/>
</dbReference>
<dbReference type="GO" id="GO:0005948">
    <property type="term" value="C:acetolactate synthase complex"/>
    <property type="evidence" value="ECO:0007669"/>
    <property type="project" value="TreeGrafter"/>
</dbReference>
<dbReference type="Gene3D" id="3.40.50.1220">
    <property type="entry name" value="TPP-binding domain"/>
    <property type="match status" value="1"/>
</dbReference>
<reference evidence="7 8" key="1">
    <citation type="submission" date="2016-11" db="EMBL/GenBank/DDBJ databases">
        <title>Whole genomes of Flavobacteriaceae.</title>
        <authorList>
            <person name="Stine C."/>
            <person name="Li C."/>
            <person name="Tadesse D."/>
        </authorList>
    </citation>
    <scope>NUCLEOTIDE SEQUENCE [LARGE SCALE GENOMIC DNA]</scope>
    <source>
        <strain evidence="7 8">DSM 24704</strain>
    </source>
</reference>
<dbReference type="GO" id="GO:0009099">
    <property type="term" value="P:L-valine biosynthetic process"/>
    <property type="evidence" value="ECO:0007669"/>
    <property type="project" value="TreeGrafter"/>
</dbReference>
<dbReference type="EMBL" id="MUGS01000005">
    <property type="protein sequence ID" value="OXG08755.1"/>
    <property type="molecule type" value="Genomic_DNA"/>
</dbReference>
<dbReference type="Pfam" id="PF02776">
    <property type="entry name" value="TPP_enzyme_N"/>
    <property type="match status" value="1"/>
</dbReference>
<accession>A0A227PI72</accession>
<evidence type="ECO:0000256" key="3">
    <source>
        <dbReference type="RuleBase" id="RU362132"/>
    </source>
</evidence>
<dbReference type="GO" id="GO:0000287">
    <property type="term" value="F:magnesium ion binding"/>
    <property type="evidence" value="ECO:0007669"/>
    <property type="project" value="InterPro"/>
</dbReference>
<evidence type="ECO:0000256" key="1">
    <source>
        <dbReference type="ARBA" id="ARBA00007812"/>
    </source>
</evidence>
<dbReference type="GO" id="GO:0030976">
    <property type="term" value="F:thiamine pyrophosphate binding"/>
    <property type="evidence" value="ECO:0007669"/>
    <property type="project" value="InterPro"/>
</dbReference>
<dbReference type="CDD" id="cd02015">
    <property type="entry name" value="TPP_AHAS"/>
    <property type="match status" value="1"/>
</dbReference>
<dbReference type="InterPro" id="IPR011766">
    <property type="entry name" value="TPP_enzyme_TPP-bd"/>
</dbReference>
<dbReference type="Pfam" id="PF00205">
    <property type="entry name" value="TPP_enzyme_M"/>
    <property type="match status" value="1"/>
</dbReference>